<dbReference type="Proteomes" id="UP000554837">
    <property type="component" value="Unassembled WGS sequence"/>
</dbReference>
<protein>
    <submittedName>
        <fullName evidence="5">Polar amino acid transport system substrate-binding protein</fullName>
    </submittedName>
</protein>
<evidence type="ECO:0000313" key="6">
    <source>
        <dbReference type="Proteomes" id="UP000554837"/>
    </source>
</evidence>
<evidence type="ECO:0000256" key="3">
    <source>
        <dbReference type="SAM" id="SignalP"/>
    </source>
</evidence>
<dbReference type="InterPro" id="IPR001638">
    <property type="entry name" value="Solute-binding_3/MltF_N"/>
</dbReference>
<feature type="chain" id="PRO_5032535119" evidence="3">
    <location>
        <begin position="28"/>
        <end position="286"/>
    </location>
</feature>
<keyword evidence="6" id="KW-1185">Reference proteome</keyword>
<feature type="domain" description="Solute-binding protein family 3/N-terminal" evidence="4">
    <location>
        <begin position="35"/>
        <end position="261"/>
    </location>
</feature>
<dbReference type="RefSeq" id="WP_138854932.1">
    <property type="nucleotide sequence ID" value="NZ_CP040709.1"/>
</dbReference>
<name>A0A840S7Q4_9BURK</name>
<comment type="caution">
    <text evidence="5">The sequence shown here is derived from an EMBL/GenBank/DDBJ whole genome shotgun (WGS) entry which is preliminary data.</text>
</comment>
<evidence type="ECO:0000259" key="4">
    <source>
        <dbReference type="SMART" id="SM00062"/>
    </source>
</evidence>
<feature type="region of interest" description="Disordered" evidence="2">
    <location>
        <begin position="265"/>
        <end position="286"/>
    </location>
</feature>
<dbReference type="PANTHER" id="PTHR35936">
    <property type="entry name" value="MEMBRANE-BOUND LYTIC MUREIN TRANSGLYCOSYLASE F"/>
    <property type="match status" value="1"/>
</dbReference>
<proteinExistence type="predicted"/>
<reference evidence="5 6" key="1">
    <citation type="submission" date="2020-08" db="EMBL/GenBank/DDBJ databases">
        <title>Genomic Encyclopedia of Type Strains, Phase IV (KMG-IV): sequencing the most valuable type-strain genomes for metagenomic binning, comparative biology and taxonomic classification.</title>
        <authorList>
            <person name="Goeker M."/>
        </authorList>
    </citation>
    <scope>NUCLEOTIDE SEQUENCE [LARGE SCALE GENOMIC DNA]</scope>
    <source>
        <strain evidence="5 6">DSM 23958</strain>
    </source>
</reference>
<sequence length="286" mass="32207">MRRKLKPRVGWISLCWVLLSWAPLAQACGPFSLAFYEFGLLYYLDEQGQERGIDLDVVNALRERSGCRIDTRLDSRPRIWSQLANGQLDLSVSGIANAEREQFAEFVPYFYSRNMLVLRRGVPVSARDPEGFLKQAELRIAVVKSFKHGSFFDAWLEPLRAQPGRVIEAGDTEAVVRLFKVGRVDAFIAPATSWLLAARRHGIDREAELLDWARREPVVGGLILSRRTVAEADRKHLRQALQSLLADGTVEKILRHHVGPELAASMALPHGQLEENGPRNLGPRPL</sequence>
<dbReference type="Pfam" id="PF00497">
    <property type="entry name" value="SBP_bac_3"/>
    <property type="match status" value="1"/>
</dbReference>
<dbReference type="SUPFAM" id="SSF53850">
    <property type="entry name" value="Periplasmic binding protein-like II"/>
    <property type="match status" value="1"/>
</dbReference>
<evidence type="ECO:0000256" key="1">
    <source>
        <dbReference type="ARBA" id="ARBA00022729"/>
    </source>
</evidence>
<accession>A0A840S7Q4</accession>
<organism evidence="5 6">
    <name type="scientific">Inhella inkyongensis</name>
    <dbReference type="NCBI Taxonomy" id="392593"/>
    <lineage>
        <taxon>Bacteria</taxon>
        <taxon>Pseudomonadati</taxon>
        <taxon>Pseudomonadota</taxon>
        <taxon>Betaproteobacteria</taxon>
        <taxon>Burkholderiales</taxon>
        <taxon>Sphaerotilaceae</taxon>
        <taxon>Inhella</taxon>
    </lineage>
</organism>
<gene>
    <name evidence="5" type="ORF">HNQ51_002365</name>
</gene>
<dbReference type="PROSITE" id="PS51257">
    <property type="entry name" value="PROKAR_LIPOPROTEIN"/>
    <property type="match status" value="1"/>
</dbReference>
<evidence type="ECO:0000256" key="2">
    <source>
        <dbReference type="SAM" id="MobiDB-lite"/>
    </source>
</evidence>
<feature type="signal peptide" evidence="3">
    <location>
        <begin position="1"/>
        <end position="27"/>
    </location>
</feature>
<dbReference type="Gene3D" id="3.40.190.10">
    <property type="entry name" value="Periplasmic binding protein-like II"/>
    <property type="match status" value="2"/>
</dbReference>
<dbReference type="OrthoDB" id="8587625at2"/>
<dbReference type="EMBL" id="JACHHO010000003">
    <property type="protein sequence ID" value="MBB5205046.1"/>
    <property type="molecule type" value="Genomic_DNA"/>
</dbReference>
<dbReference type="SMART" id="SM00062">
    <property type="entry name" value="PBPb"/>
    <property type="match status" value="1"/>
</dbReference>
<evidence type="ECO:0000313" key="5">
    <source>
        <dbReference type="EMBL" id="MBB5205046.1"/>
    </source>
</evidence>
<dbReference type="AlphaFoldDB" id="A0A840S7Q4"/>
<keyword evidence="1 3" id="KW-0732">Signal</keyword>